<dbReference type="AlphaFoldDB" id="A0A8A3PE36"/>
<evidence type="ECO:0000256" key="1">
    <source>
        <dbReference type="SAM" id="MobiDB-lite"/>
    </source>
</evidence>
<accession>A0A8A3PE36</accession>
<organism evidence="2 3">
    <name type="scientific">Monilinia vaccinii-corymbosi</name>
    <dbReference type="NCBI Taxonomy" id="61207"/>
    <lineage>
        <taxon>Eukaryota</taxon>
        <taxon>Fungi</taxon>
        <taxon>Dikarya</taxon>
        <taxon>Ascomycota</taxon>
        <taxon>Pezizomycotina</taxon>
        <taxon>Leotiomycetes</taxon>
        <taxon>Helotiales</taxon>
        <taxon>Sclerotiniaceae</taxon>
        <taxon>Monilinia</taxon>
    </lineage>
</organism>
<dbReference type="Proteomes" id="UP000672032">
    <property type="component" value="Chromosome 4"/>
</dbReference>
<protein>
    <submittedName>
        <fullName evidence="2">Uncharacterized protein</fullName>
    </submittedName>
</protein>
<dbReference type="EMBL" id="CP063408">
    <property type="protein sequence ID" value="QSZ33467.1"/>
    <property type="molecule type" value="Genomic_DNA"/>
</dbReference>
<evidence type="ECO:0000313" key="2">
    <source>
        <dbReference type="EMBL" id="QSZ33467.1"/>
    </source>
</evidence>
<dbReference type="OrthoDB" id="508139at2759"/>
<gene>
    <name evidence="2" type="ORF">DSL72_005035</name>
</gene>
<feature type="region of interest" description="Disordered" evidence="1">
    <location>
        <begin position="304"/>
        <end position="346"/>
    </location>
</feature>
<evidence type="ECO:0000313" key="3">
    <source>
        <dbReference type="Proteomes" id="UP000672032"/>
    </source>
</evidence>
<reference evidence="2" key="1">
    <citation type="submission" date="2020-10" db="EMBL/GenBank/DDBJ databases">
        <title>Genome Sequence of Monilinia vaccinii-corymbosi Sheds Light on Mummy Berry Disease Infection of Blueberry and Mating Type.</title>
        <authorList>
            <person name="Yow A.G."/>
            <person name="Zhang Y."/>
            <person name="Bansal K."/>
            <person name="Eacker S.M."/>
            <person name="Sullivan S."/>
            <person name="Liachko I."/>
            <person name="Cubeta M.A."/>
            <person name="Rollins J.A."/>
            <person name="Ashrafi H."/>
        </authorList>
    </citation>
    <scope>NUCLEOTIDE SEQUENCE</scope>
    <source>
        <strain evidence="2">RL-1</strain>
    </source>
</reference>
<proteinExistence type="predicted"/>
<name>A0A8A3PE36_9HELO</name>
<sequence length="362" mass="40867">MDNTNQTPEFDFDAFYTHCLDSNKPSYYEPISARDDGGYITGHIVNRQLALSCRSFLFAMCSVSTECTFLADTILDAEAKLRQKWISGCNKGSGIWDSRLNIGDFLVIETVFKRSLHWEGGVSNLFSKILDEVKDKVQWIFIWPGRILVDGAPRVFSGRPKYRRANKEEKGRAVAFWRGKGFRRIGLSHWFCYAMAENDASRNLATNDDNYDSVDEADVEEGYISSPTDSQYDEDDEVVSPQGLAVIPPGQPPAPSAAPISAQSETHVGESDSIYININMHVSNSDDSNEVHPEEAGNLITKTSPKMIPRKRGSRRRETSAEQSLRRELEIEDPSSQRSNFHAAPSFLRRMEDEDIFIMEDL</sequence>
<keyword evidence="3" id="KW-1185">Reference proteome</keyword>
<feature type="compositionally biased region" description="Basic and acidic residues" evidence="1">
    <location>
        <begin position="316"/>
        <end position="329"/>
    </location>
</feature>